<proteinExistence type="predicted"/>
<dbReference type="AlphaFoldDB" id="A0A9Q1GET1"/>
<dbReference type="Proteomes" id="UP001152622">
    <property type="component" value="Chromosome 1"/>
</dbReference>
<sequence>MGPSEEETHSSAVLIMHVEPVSAPASVFWESTVRRQSESFWDSCPVLVRSPQRRTSVVPMLRGIGWGTAGGERGAGPVARLAVCPAWLVPRGVGS</sequence>
<evidence type="ECO:0000313" key="1">
    <source>
        <dbReference type="EMBL" id="KAJ8382834.1"/>
    </source>
</evidence>
<reference evidence="1" key="1">
    <citation type="journal article" date="2023" name="Science">
        <title>Genome structures resolve the early diversification of teleost fishes.</title>
        <authorList>
            <person name="Parey E."/>
            <person name="Louis A."/>
            <person name="Montfort J."/>
            <person name="Bouchez O."/>
            <person name="Roques C."/>
            <person name="Iampietro C."/>
            <person name="Lluch J."/>
            <person name="Castinel A."/>
            <person name="Donnadieu C."/>
            <person name="Desvignes T."/>
            <person name="Floi Bucao C."/>
            <person name="Jouanno E."/>
            <person name="Wen M."/>
            <person name="Mejri S."/>
            <person name="Dirks R."/>
            <person name="Jansen H."/>
            <person name="Henkel C."/>
            <person name="Chen W.J."/>
            <person name="Zahm M."/>
            <person name="Cabau C."/>
            <person name="Klopp C."/>
            <person name="Thompson A.W."/>
            <person name="Robinson-Rechavi M."/>
            <person name="Braasch I."/>
            <person name="Lecointre G."/>
            <person name="Bobe J."/>
            <person name="Postlethwait J.H."/>
            <person name="Berthelot C."/>
            <person name="Roest Crollius H."/>
            <person name="Guiguen Y."/>
        </authorList>
    </citation>
    <scope>NUCLEOTIDE SEQUENCE</scope>
    <source>
        <strain evidence="1">WJC10195</strain>
    </source>
</reference>
<evidence type="ECO:0000313" key="2">
    <source>
        <dbReference type="Proteomes" id="UP001152622"/>
    </source>
</evidence>
<protein>
    <submittedName>
        <fullName evidence="1">Uncharacterized protein</fullName>
    </submittedName>
</protein>
<dbReference type="EMBL" id="JAINUF010000001">
    <property type="protein sequence ID" value="KAJ8382834.1"/>
    <property type="molecule type" value="Genomic_DNA"/>
</dbReference>
<name>A0A9Q1GET1_SYNKA</name>
<gene>
    <name evidence="1" type="ORF">SKAU_G00036120</name>
</gene>
<organism evidence="1 2">
    <name type="scientific">Synaphobranchus kaupii</name>
    <name type="common">Kaup's arrowtooth eel</name>
    <dbReference type="NCBI Taxonomy" id="118154"/>
    <lineage>
        <taxon>Eukaryota</taxon>
        <taxon>Metazoa</taxon>
        <taxon>Chordata</taxon>
        <taxon>Craniata</taxon>
        <taxon>Vertebrata</taxon>
        <taxon>Euteleostomi</taxon>
        <taxon>Actinopterygii</taxon>
        <taxon>Neopterygii</taxon>
        <taxon>Teleostei</taxon>
        <taxon>Anguilliformes</taxon>
        <taxon>Synaphobranchidae</taxon>
        <taxon>Synaphobranchus</taxon>
    </lineage>
</organism>
<accession>A0A9Q1GET1</accession>
<comment type="caution">
    <text evidence="1">The sequence shown here is derived from an EMBL/GenBank/DDBJ whole genome shotgun (WGS) entry which is preliminary data.</text>
</comment>
<keyword evidence="2" id="KW-1185">Reference proteome</keyword>